<dbReference type="InterPro" id="IPR011611">
    <property type="entry name" value="PfkB_dom"/>
</dbReference>
<evidence type="ECO:0000256" key="2">
    <source>
        <dbReference type="ARBA" id="ARBA00022679"/>
    </source>
</evidence>
<dbReference type="InterPro" id="IPR029056">
    <property type="entry name" value="Ribokinase-like"/>
</dbReference>
<dbReference type="EMBL" id="CP109966">
    <property type="protein sequence ID" value="WAJ71974.1"/>
    <property type="molecule type" value="Genomic_DNA"/>
</dbReference>
<dbReference type="PANTHER" id="PTHR43085:SF54">
    <property type="entry name" value="PUTATIVE-RELATED"/>
    <property type="match status" value="1"/>
</dbReference>
<dbReference type="PROSITE" id="PS00583">
    <property type="entry name" value="PFKB_KINASES_1"/>
    <property type="match status" value="1"/>
</dbReference>
<keyword evidence="5" id="KW-0614">Plasmid</keyword>
<evidence type="ECO:0000313" key="5">
    <source>
        <dbReference type="EMBL" id="WAJ71974.1"/>
    </source>
</evidence>
<evidence type="ECO:0000313" key="6">
    <source>
        <dbReference type="Proteomes" id="UP001163726"/>
    </source>
</evidence>
<dbReference type="RefSeq" id="WP_268076692.1">
    <property type="nucleotide sequence ID" value="NZ_CP109966.1"/>
</dbReference>
<protein>
    <submittedName>
        <fullName evidence="5">Carbohydrate kinase</fullName>
    </submittedName>
</protein>
<feature type="domain" description="Carbohydrate kinase PfkB" evidence="4">
    <location>
        <begin position="2"/>
        <end position="300"/>
    </location>
</feature>
<dbReference type="Pfam" id="PF00294">
    <property type="entry name" value="PfkB"/>
    <property type="match status" value="1"/>
</dbReference>
<evidence type="ECO:0000259" key="4">
    <source>
        <dbReference type="Pfam" id="PF00294"/>
    </source>
</evidence>
<name>A0ABY7AUE2_9ALTE</name>
<keyword evidence="2" id="KW-0808">Transferase</keyword>
<gene>
    <name evidence="5" type="ORF">OLW01_14730</name>
</gene>
<comment type="similarity">
    <text evidence="1">Belongs to the carbohydrate kinase PfkB family.</text>
</comment>
<dbReference type="SUPFAM" id="SSF53613">
    <property type="entry name" value="Ribokinase-like"/>
    <property type="match status" value="1"/>
</dbReference>
<dbReference type="GO" id="GO:0016301">
    <property type="term" value="F:kinase activity"/>
    <property type="evidence" value="ECO:0007669"/>
    <property type="project" value="UniProtKB-KW"/>
</dbReference>
<dbReference type="InterPro" id="IPR002173">
    <property type="entry name" value="Carboh/pur_kinase_PfkB_CS"/>
</dbReference>
<dbReference type="Gene3D" id="3.40.1190.20">
    <property type="match status" value="1"/>
</dbReference>
<evidence type="ECO:0000256" key="1">
    <source>
        <dbReference type="ARBA" id="ARBA00010688"/>
    </source>
</evidence>
<sequence length="316" mass="34602">MNVVCMGETLIDFVCTDEQTSMADSTHFIKKSGGAPANVAACVSKLGGSSLFAGAVGQDPFGDSLENELQQYGVQTTFLKRSVKPTTLAFISLMADGEREFVFNRGADGDYSLIEPEIDEMLNNAILHLGAATALLGGKLYDTYLQTAKTAKRKGQLISFDPNYRVDLWPGRLDEFIEKSLEFIQMADIVKVSEEELELLTKHSDLQMGCDLLHEQGVTVVTVTIGSKGCYLSTKEKKSIIPAYEIKPIDTTGAGDSFIGALLYQLAQKPTQDYQKIAEYIQFANKVSGLVCEHYGPMTGLSDYQTISNTERKLKA</sequence>
<dbReference type="PANTHER" id="PTHR43085">
    <property type="entry name" value="HEXOKINASE FAMILY MEMBER"/>
    <property type="match status" value="1"/>
</dbReference>
<geneLocation type="plasmid" evidence="5 6">
    <name>pCadTS8_1</name>
</geneLocation>
<dbReference type="PROSITE" id="PS00584">
    <property type="entry name" value="PFKB_KINASES_2"/>
    <property type="match status" value="1"/>
</dbReference>
<dbReference type="InterPro" id="IPR050306">
    <property type="entry name" value="PfkB_Carbo_kinase"/>
</dbReference>
<proteinExistence type="inferred from homology"/>
<keyword evidence="6" id="KW-1185">Reference proteome</keyword>
<organism evidence="5 6">
    <name type="scientific">Catenovulum adriaticum</name>
    <dbReference type="NCBI Taxonomy" id="2984846"/>
    <lineage>
        <taxon>Bacteria</taxon>
        <taxon>Pseudomonadati</taxon>
        <taxon>Pseudomonadota</taxon>
        <taxon>Gammaproteobacteria</taxon>
        <taxon>Alteromonadales</taxon>
        <taxon>Alteromonadaceae</taxon>
        <taxon>Catenovulum</taxon>
    </lineage>
</organism>
<evidence type="ECO:0000256" key="3">
    <source>
        <dbReference type="ARBA" id="ARBA00022777"/>
    </source>
</evidence>
<accession>A0ABY7AUE2</accession>
<dbReference type="Proteomes" id="UP001163726">
    <property type="component" value="Plasmid pCadTS8_1"/>
</dbReference>
<dbReference type="CDD" id="cd01167">
    <property type="entry name" value="bac_FRK"/>
    <property type="match status" value="1"/>
</dbReference>
<reference evidence="5" key="1">
    <citation type="submission" date="2022-10" db="EMBL/GenBank/DDBJ databases">
        <title>Catenovulum adriacola sp. nov. isolated in the Harbour of Susak.</title>
        <authorList>
            <person name="Schoch T."/>
            <person name="Reich S.J."/>
            <person name="Stoeferle S."/>
            <person name="Flaiz M."/>
            <person name="Kazda M."/>
            <person name="Riedel C.U."/>
            <person name="Duerre P."/>
        </authorList>
    </citation>
    <scope>NUCLEOTIDE SEQUENCE</scope>
    <source>
        <strain evidence="5">TS8</strain>
        <plasmid evidence="5">pCadTS8_1</plasmid>
    </source>
</reference>
<keyword evidence="3 5" id="KW-0418">Kinase</keyword>